<evidence type="ECO:0000313" key="3">
    <source>
        <dbReference type="EMBL" id="KAA8570798.1"/>
    </source>
</evidence>
<feature type="signal peptide" evidence="1">
    <location>
        <begin position="1"/>
        <end position="20"/>
    </location>
</feature>
<dbReference type="VEuPathDB" id="FungiDB:MFRU_011g01460"/>
<accession>A0A5M9JMR4</accession>
<dbReference type="GO" id="GO:0071966">
    <property type="term" value="P:fungal-type cell wall polysaccharide metabolic process"/>
    <property type="evidence" value="ECO:0007669"/>
    <property type="project" value="TreeGrafter"/>
</dbReference>
<dbReference type="PANTHER" id="PTHR34154:SF3">
    <property type="entry name" value="ALKALI-SENSITIVE LINKAGE PROTEIN 1"/>
    <property type="match status" value="1"/>
</dbReference>
<dbReference type="EMBL" id="VICG01000006">
    <property type="protein sequence ID" value="KAA8570798.1"/>
    <property type="molecule type" value="Genomic_DNA"/>
</dbReference>
<proteinExistence type="predicted"/>
<evidence type="ECO:0000256" key="1">
    <source>
        <dbReference type="SAM" id="SignalP"/>
    </source>
</evidence>
<name>A0A5M9JMR4_MONFR</name>
<keyword evidence="1" id="KW-0732">Signal</keyword>
<protein>
    <recommendedName>
        <fullName evidence="2">Asl1-like glycosyl hydrolase catalytic domain-containing protein</fullName>
    </recommendedName>
</protein>
<organism evidence="3 4">
    <name type="scientific">Monilinia fructicola</name>
    <name type="common">Brown rot fungus</name>
    <name type="synonym">Ciboria fructicola</name>
    <dbReference type="NCBI Taxonomy" id="38448"/>
    <lineage>
        <taxon>Eukaryota</taxon>
        <taxon>Fungi</taxon>
        <taxon>Dikarya</taxon>
        <taxon>Ascomycota</taxon>
        <taxon>Pezizomycotina</taxon>
        <taxon>Leotiomycetes</taxon>
        <taxon>Helotiales</taxon>
        <taxon>Sclerotiniaceae</taxon>
        <taxon>Monilinia</taxon>
    </lineage>
</organism>
<dbReference type="Pfam" id="PF11790">
    <property type="entry name" value="Glyco_hydro_cc"/>
    <property type="match status" value="1"/>
</dbReference>
<dbReference type="AlphaFoldDB" id="A0A5M9JMR4"/>
<dbReference type="Proteomes" id="UP000322873">
    <property type="component" value="Unassembled WGS sequence"/>
</dbReference>
<dbReference type="SUPFAM" id="SSF51445">
    <property type="entry name" value="(Trans)glycosidases"/>
    <property type="match status" value="1"/>
</dbReference>
<reference evidence="3 4" key="1">
    <citation type="submission" date="2019-06" db="EMBL/GenBank/DDBJ databases">
        <title>Genome Sequence of the Brown Rot Fungal Pathogen Monilinia fructicola.</title>
        <authorList>
            <person name="De Miccolis Angelini R.M."/>
            <person name="Landi L."/>
            <person name="Abate D."/>
            <person name="Pollastro S."/>
            <person name="Romanazzi G."/>
            <person name="Faretra F."/>
        </authorList>
    </citation>
    <scope>NUCLEOTIDE SEQUENCE [LARGE SCALE GENOMIC DNA]</scope>
    <source>
        <strain evidence="3 4">Mfrc123</strain>
    </source>
</reference>
<evidence type="ECO:0000313" key="4">
    <source>
        <dbReference type="Proteomes" id="UP000322873"/>
    </source>
</evidence>
<feature type="domain" description="Asl1-like glycosyl hydrolase catalytic" evidence="2">
    <location>
        <begin position="37"/>
        <end position="169"/>
    </location>
</feature>
<keyword evidence="4" id="KW-1185">Reference proteome</keyword>
<gene>
    <name evidence="3" type="ORF">EYC84_000190</name>
</gene>
<dbReference type="PANTHER" id="PTHR34154">
    <property type="entry name" value="ALKALI-SENSITIVE LINKAGE PROTEIN 1"/>
    <property type="match status" value="1"/>
</dbReference>
<dbReference type="InterPro" id="IPR017853">
    <property type="entry name" value="GH"/>
</dbReference>
<evidence type="ECO:0000259" key="2">
    <source>
        <dbReference type="Pfam" id="PF11790"/>
    </source>
</evidence>
<dbReference type="InterPro" id="IPR053183">
    <property type="entry name" value="ASL1"/>
</dbReference>
<feature type="chain" id="PRO_5024453351" description="Asl1-like glycosyl hydrolase catalytic domain-containing protein" evidence="1">
    <location>
        <begin position="21"/>
        <end position="235"/>
    </location>
</feature>
<dbReference type="GO" id="GO:0009277">
    <property type="term" value="C:fungal-type cell wall"/>
    <property type="evidence" value="ECO:0007669"/>
    <property type="project" value="TreeGrafter"/>
</dbReference>
<sequence>MHLTSTLLLTATSCIPLILADSTETVGSSSKRGLVFVPNSKYPTDNQIWVQPGSDLTWYYNYGIAASPAYSNLTQEEFEFVPMLWGTSNTFLADTKSLISDGRNITHVLTYNEPDGTSSTGGSAILPSAAAANWISQVEPLRKLGVKTGAPAVTGSERGFTWLGDFFRCVRQSGDQLHGGFHPGALVWEFRWPGESHWAGSGDLPQHINLDHRVRSERFAPRHHSVLLQYLGRIF</sequence>
<dbReference type="InterPro" id="IPR024655">
    <property type="entry name" value="Asl1_glyco_hydro_catalytic"/>
</dbReference>
<comment type="caution">
    <text evidence="3">The sequence shown here is derived from an EMBL/GenBank/DDBJ whole genome shotgun (WGS) entry which is preliminary data.</text>
</comment>